<dbReference type="OrthoDB" id="2571246at2"/>
<accession>A0A0J9BI67</accession>
<dbReference type="CDD" id="cd00945">
    <property type="entry name" value="Aldolase_Class_I"/>
    <property type="match status" value="1"/>
</dbReference>
<dbReference type="PROSITE" id="PS51440">
    <property type="entry name" value="TIM_2"/>
    <property type="match status" value="1"/>
</dbReference>
<dbReference type="GO" id="GO:0004807">
    <property type="term" value="F:triose-phosphate isomerase activity"/>
    <property type="evidence" value="ECO:0007669"/>
    <property type="project" value="InterPro"/>
</dbReference>
<name>A0A0J9BI67_9FIRM</name>
<evidence type="ECO:0000256" key="2">
    <source>
        <dbReference type="ARBA" id="ARBA00023235"/>
    </source>
</evidence>
<evidence type="ECO:0000313" key="3">
    <source>
        <dbReference type="EMBL" id="KMW11956.1"/>
    </source>
</evidence>
<dbReference type="SUPFAM" id="SSF51351">
    <property type="entry name" value="Triosephosphate isomerase (TIM)"/>
    <property type="match status" value="1"/>
</dbReference>
<organism evidence="3 4">
    <name type="scientific">[Clostridium] citroniae WAL-19142</name>
    <dbReference type="NCBI Taxonomy" id="742734"/>
    <lineage>
        <taxon>Bacteria</taxon>
        <taxon>Bacillati</taxon>
        <taxon>Bacillota</taxon>
        <taxon>Clostridia</taxon>
        <taxon>Lachnospirales</taxon>
        <taxon>Lachnospiraceae</taxon>
        <taxon>Enterocloster</taxon>
    </lineage>
</organism>
<keyword evidence="2" id="KW-0413">Isomerase</keyword>
<dbReference type="PANTHER" id="PTHR30615">
    <property type="entry name" value="UNCHARACTERIZED PROTEIN YJBQ-RELATED"/>
    <property type="match status" value="1"/>
</dbReference>
<dbReference type="Gene3D" id="2.60.120.460">
    <property type="entry name" value="YjbQ-like"/>
    <property type="match status" value="1"/>
</dbReference>
<protein>
    <recommendedName>
        <fullName evidence="5">Triose-phosphate isomerase</fullName>
    </recommendedName>
</protein>
<dbReference type="Gene3D" id="3.20.20.70">
    <property type="entry name" value="Aldolase class I"/>
    <property type="match status" value="1"/>
</dbReference>
<dbReference type="PATRIC" id="fig|742734.4.peg.5761"/>
<comment type="caution">
    <text evidence="3">The sequence shown here is derived from an EMBL/GenBank/DDBJ whole genome shotgun (WGS) entry which is preliminary data.</text>
</comment>
<dbReference type="SUPFAM" id="SSF111038">
    <property type="entry name" value="YjbQ-like"/>
    <property type="match status" value="1"/>
</dbReference>
<gene>
    <name evidence="3" type="ORF">HMPREF9470_05386</name>
</gene>
<evidence type="ECO:0000256" key="1">
    <source>
        <dbReference type="ARBA" id="ARBA00005534"/>
    </source>
</evidence>
<dbReference type="PANTHER" id="PTHR30615:SF8">
    <property type="entry name" value="UPF0047 PROTEIN C4A8.02C"/>
    <property type="match status" value="1"/>
</dbReference>
<dbReference type="Pfam" id="PF01894">
    <property type="entry name" value="YjbQ"/>
    <property type="match status" value="1"/>
</dbReference>
<dbReference type="EMBL" id="ADLK01000053">
    <property type="protein sequence ID" value="KMW11956.1"/>
    <property type="molecule type" value="Genomic_DNA"/>
</dbReference>
<dbReference type="InterPro" id="IPR001602">
    <property type="entry name" value="UPF0047_YjbQ-like"/>
</dbReference>
<dbReference type="InterPro" id="IPR035917">
    <property type="entry name" value="YjbQ-like_sf"/>
</dbReference>
<sequence length="412" mass="44945">MTQVNSPFLIVNVKSYLYDEELLKLARAADEVAEDTGLPIYFTCSYADLRLLKEHTRNLIITAQSMDSLYPGRGMGHVLPDALRAAGASAVFLNHAENPKTVSGLYAAIKRAKELGMTTIVCADSTVEAKALACMDPDILLAEPTDLIGTGTAADDSYVVETVKGIKEVNPHVLVMIGSGISTADDCYNVIRLGADGTGATSGILKAPSPELRVREMAEAIVRAQQEKKDSKRRKKMAVYRETIGLMSHGRTPSYINITPQVKEAVAKSGIKEGIVTVISPHTTCSVFFEEFVHDVTEDGTEYLQADLDHVLQKIIPNQTKLPPEGEYMYPGQAHFDAVAQWPDVEFYLPGGDKTQLLNGDAHLKATILGSSQVFPVEEGKLGVGVTGYIYFVDFDRMRARSRKCKIVVMGE</sequence>
<evidence type="ECO:0000313" key="4">
    <source>
        <dbReference type="Proteomes" id="UP000037392"/>
    </source>
</evidence>
<reference evidence="3 4" key="1">
    <citation type="submission" date="2011-04" db="EMBL/GenBank/DDBJ databases">
        <title>The Genome Sequence of Clostridium citroniae WAL-19142.</title>
        <authorList>
            <consortium name="The Broad Institute Genome Sequencing Platform"/>
            <person name="Earl A."/>
            <person name="Ward D."/>
            <person name="Feldgarden M."/>
            <person name="Gevers D."/>
            <person name="Warren Y.A."/>
            <person name="Tyrrell K.L."/>
            <person name="Citron D.M."/>
            <person name="Goldstein E.J."/>
            <person name="Daigneault M."/>
            <person name="Allen-Vercoe E."/>
            <person name="Young S.K."/>
            <person name="Zeng Q."/>
            <person name="Gargeya S."/>
            <person name="Fitzgerald M."/>
            <person name="Haas B."/>
            <person name="Abouelleil A."/>
            <person name="Alvarado L."/>
            <person name="Arachchi H.M."/>
            <person name="Berlin A."/>
            <person name="Brown A."/>
            <person name="Chapman S.B."/>
            <person name="Chen Z."/>
            <person name="Dunbar C."/>
            <person name="Freedman E."/>
            <person name="Gearin G."/>
            <person name="Gellesch M."/>
            <person name="Goldberg J."/>
            <person name="Griggs A."/>
            <person name="Gujja S."/>
            <person name="Heilman E.R."/>
            <person name="Heiman D."/>
            <person name="Howarth C."/>
            <person name="Larson L."/>
            <person name="Lui A."/>
            <person name="MacDonald P.J."/>
            <person name="Mehta T."/>
            <person name="Montmayeur A."/>
            <person name="Murphy C."/>
            <person name="Neiman D."/>
            <person name="Pearson M."/>
            <person name="Priest M."/>
            <person name="Roberts A."/>
            <person name="Saif S."/>
            <person name="Shea T."/>
            <person name="Shenoy N."/>
            <person name="Sisk P."/>
            <person name="Stolte C."/>
            <person name="Sykes S."/>
            <person name="White J."/>
            <person name="Yandava C."/>
            <person name="Wortman J."/>
            <person name="Nusbaum C."/>
            <person name="Birren B."/>
        </authorList>
    </citation>
    <scope>NUCLEOTIDE SEQUENCE [LARGE SCALE GENOMIC DNA]</scope>
    <source>
        <strain evidence="3 4">WAL-19142</strain>
    </source>
</reference>
<proteinExistence type="inferred from homology"/>
<dbReference type="NCBIfam" id="NF003302">
    <property type="entry name" value="PRK04302.1"/>
    <property type="match status" value="1"/>
</dbReference>
<dbReference type="AlphaFoldDB" id="A0A0J9BI67"/>
<evidence type="ECO:0008006" key="5">
    <source>
        <dbReference type="Google" id="ProtNLM"/>
    </source>
</evidence>
<dbReference type="InterPro" id="IPR035990">
    <property type="entry name" value="TIM_sf"/>
</dbReference>
<comment type="similarity">
    <text evidence="1">Belongs to the UPF0047 family.</text>
</comment>
<dbReference type="Proteomes" id="UP000037392">
    <property type="component" value="Unassembled WGS sequence"/>
</dbReference>
<dbReference type="InterPro" id="IPR013785">
    <property type="entry name" value="Aldolase_TIM"/>
</dbReference>
<dbReference type="InterPro" id="IPR000652">
    <property type="entry name" value="Triosephosphate_isomerase"/>
</dbReference>
<dbReference type="Pfam" id="PF00121">
    <property type="entry name" value="TIM"/>
    <property type="match status" value="1"/>
</dbReference>